<evidence type="ECO:0000256" key="3">
    <source>
        <dbReference type="ARBA" id="ARBA00022448"/>
    </source>
</evidence>
<evidence type="ECO:0000313" key="12">
    <source>
        <dbReference type="Proteomes" id="UP000006054"/>
    </source>
</evidence>
<dbReference type="GO" id="GO:0015920">
    <property type="term" value="P:lipopolysaccharide transport"/>
    <property type="evidence" value="ECO:0007669"/>
    <property type="project" value="TreeGrafter"/>
</dbReference>
<dbReference type="AlphaFoldDB" id="I4AI43"/>
<dbReference type="PATRIC" id="fig|880071.3.peg.1163"/>
<dbReference type="Proteomes" id="UP000006054">
    <property type="component" value="Chromosome"/>
</dbReference>
<comment type="subcellular location">
    <subcellularLocation>
        <location evidence="1">Cell inner membrane</location>
        <topology evidence="1">Multi-pass membrane protein</topology>
    </subcellularLocation>
    <subcellularLocation>
        <location evidence="9">Cell membrane</location>
        <topology evidence="9">Multi-pass membrane protein</topology>
    </subcellularLocation>
</comment>
<feature type="transmembrane region" description="Helical" evidence="9">
    <location>
        <begin position="49"/>
        <end position="70"/>
    </location>
</feature>
<gene>
    <name evidence="11" type="ordered locus">Fleli_1190</name>
</gene>
<evidence type="ECO:0000259" key="10">
    <source>
        <dbReference type="PROSITE" id="PS51012"/>
    </source>
</evidence>
<dbReference type="PANTHER" id="PTHR30413:SF8">
    <property type="entry name" value="TRANSPORT PERMEASE PROTEIN"/>
    <property type="match status" value="1"/>
</dbReference>
<dbReference type="STRING" id="880071.Fleli_1190"/>
<keyword evidence="7 9" id="KW-1133">Transmembrane helix</keyword>
<dbReference type="EMBL" id="CP003345">
    <property type="protein sequence ID" value="AFM03628.1"/>
    <property type="molecule type" value="Genomic_DNA"/>
</dbReference>
<evidence type="ECO:0000256" key="8">
    <source>
        <dbReference type="ARBA" id="ARBA00023136"/>
    </source>
</evidence>
<keyword evidence="12" id="KW-1185">Reference proteome</keyword>
<dbReference type="PROSITE" id="PS51012">
    <property type="entry name" value="ABC_TM2"/>
    <property type="match status" value="1"/>
</dbReference>
<dbReference type="InterPro" id="IPR013525">
    <property type="entry name" value="ABC2_TM"/>
</dbReference>
<evidence type="ECO:0000256" key="4">
    <source>
        <dbReference type="ARBA" id="ARBA00022475"/>
    </source>
</evidence>
<evidence type="ECO:0000256" key="6">
    <source>
        <dbReference type="ARBA" id="ARBA00022692"/>
    </source>
</evidence>
<sequence>MKQNDSSNYDLFIKAGQTESNYWKDLWRYRELFYILTWRDLKVRYKQTVLGVAWSVIRPLLTMIIFTIVFSGVAGLPSEGNAPYAVMVYVGLLPWQFFANALSESSSSLVSSANLISKVYFPRLIIPTASIITACVDFLISFVLLLILMAIYQYVPSWKIIFLPFFLLAAFLAAFGVGLLLTAMNVKYRDFRYIIPFIIQFGVYISPIGFSSNIVYEKLGKKMIEMDMAWLTDYLVALYAINPMVGVIDGFRWSIIGNAEMNWSMFGISIVVCLFILAYAIYYFRKMEKTFADVI</sequence>
<feature type="transmembrane region" description="Helical" evidence="9">
    <location>
        <begin position="228"/>
        <end position="251"/>
    </location>
</feature>
<dbReference type="PANTHER" id="PTHR30413">
    <property type="entry name" value="INNER MEMBRANE TRANSPORT PERMEASE"/>
    <property type="match status" value="1"/>
</dbReference>
<dbReference type="RefSeq" id="WP_014797085.1">
    <property type="nucleotide sequence ID" value="NC_018018.1"/>
</dbReference>
<evidence type="ECO:0000256" key="1">
    <source>
        <dbReference type="ARBA" id="ARBA00004429"/>
    </source>
</evidence>
<keyword evidence="3 9" id="KW-0813">Transport</keyword>
<keyword evidence="6 9" id="KW-0812">Transmembrane</keyword>
<accession>I4AI43</accession>
<dbReference type="KEGG" id="fli:Fleli_1190"/>
<reference evidence="12" key="1">
    <citation type="submission" date="2012-06" db="EMBL/GenBank/DDBJ databases">
        <title>The complete genome of Flexibacter litoralis DSM 6794.</title>
        <authorList>
            <person name="Lucas S."/>
            <person name="Copeland A."/>
            <person name="Lapidus A."/>
            <person name="Glavina del Rio T."/>
            <person name="Dalin E."/>
            <person name="Tice H."/>
            <person name="Bruce D."/>
            <person name="Goodwin L."/>
            <person name="Pitluck S."/>
            <person name="Peters L."/>
            <person name="Ovchinnikova G."/>
            <person name="Lu M."/>
            <person name="Kyrpides N."/>
            <person name="Mavromatis K."/>
            <person name="Ivanova N."/>
            <person name="Brettin T."/>
            <person name="Detter J.C."/>
            <person name="Han C."/>
            <person name="Larimer F."/>
            <person name="Land M."/>
            <person name="Hauser L."/>
            <person name="Markowitz V."/>
            <person name="Cheng J.-F."/>
            <person name="Hugenholtz P."/>
            <person name="Woyke T."/>
            <person name="Wu D."/>
            <person name="Spring S."/>
            <person name="Lang E."/>
            <person name="Kopitz M."/>
            <person name="Brambilla E."/>
            <person name="Klenk H.-P."/>
            <person name="Eisen J.A."/>
        </authorList>
    </citation>
    <scope>NUCLEOTIDE SEQUENCE [LARGE SCALE GENOMIC DNA]</scope>
    <source>
        <strain evidence="12">ATCC 23117 / DSM 6794 / NBRC 15988 / NCIMB 1366 / Sio-4</strain>
    </source>
</reference>
<feature type="transmembrane region" description="Helical" evidence="9">
    <location>
        <begin position="124"/>
        <end position="154"/>
    </location>
</feature>
<name>I4AI43_BERLS</name>
<feature type="transmembrane region" description="Helical" evidence="9">
    <location>
        <begin position="193"/>
        <end position="216"/>
    </location>
</feature>
<organism evidence="11 12">
    <name type="scientific">Bernardetia litoralis (strain ATCC 23117 / DSM 6794 / NBRC 15988 / NCIMB 1366 / Fx l1 / Sio-4)</name>
    <name type="common">Flexibacter litoralis</name>
    <dbReference type="NCBI Taxonomy" id="880071"/>
    <lineage>
        <taxon>Bacteria</taxon>
        <taxon>Pseudomonadati</taxon>
        <taxon>Bacteroidota</taxon>
        <taxon>Cytophagia</taxon>
        <taxon>Cytophagales</taxon>
        <taxon>Bernardetiaceae</taxon>
        <taxon>Bernardetia</taxon>
    </lineage>
</organism>
<evidence type="ECO:0000313" key="11">
    <source>
        <dbReference type="EMBL" id="AFM03628.1"/>
    </source>
</evidence>
<dbReference type="Pfam" id="PF01061">
    <property type="entry name" value="ABC2_membrane"/>
    <property type="match status" value="1"/>
</dbReference>
<evidence type="ECO:0000256" key="7">
    <source>
        <dbReference type="ARBA" id="ARBA00022989"/>
    </source>
</evidence>
<evidence type="ECO:0000256" key="2">
    <source>
        <dbReference type="ARBA" id="ARBA00007783"/>
    </source>
</evidence>
<comment type="similarity">
    <text evidence="2 9">Belongs to the ABC-2 integral membrane protein family.</text>
</comment>
<dbReference type="GO" id="GO:0005886">
    <property type="term" value="C:plasma membrane"/>
    <property type="evidence" value="ECO:0007669"/>
    <property type="project" value="UniProtKB-SubCell"/>
</dbReference>
<evidence type="ECO:0000256" key="5">
    <source>
        <dbReference type="ARBA" id="ARBA00022519"/>
    </source>
</evidence>
<protein>
    <recommendedName>
        <fullName evidence="9">Transport permease protein</fullName>
    </recommendedName>
</protein>
<feature type="domain" description="ABC transmembrane type-2" evidence="10">
    <location>
        <begin position="50"/>
        <end position="287"/>
    </location>
</feature>
<keyword evidence="4 9" id="KW-1003">Cell membrane</keyword>
<dbReference type="InterPro" id="IPR047817">
    <property type="entry name" value="ABC2_TM_bact-type"/>
</dbReference>
<evidence type="ECO:0000256" key="9">
    <source>
        <dbReference type="RuleBase" id="RU361157"/>
    </source>
</evidence>
<dbReference type="GO" id="GO:0140359">
    <property type="term" value="F:ABC-type transporter activity"/>
    <property type="evidence" value="ECO:0007669"/>
    <property type="project" value="InterPro"/>
</dbReference>
<keyword evidence="8 9" id="KW-0472">Membrane</keyword>
<keyword evidence="5" id="KW-0997">Cell inner membrane</keyword>
<feature type="transmembrane region" description="Helical" evidence="9">
    <location>
        <begin position="160"/>
        <end position="181"/>
    </location>
</feature>
<dbReference type="eggNOG" id="COG1682">
    <property type="taxonomic scope" value="Bacteria"/>
</dbReference>
<proteinExistence type="inferred from homology"/>
<dbReference type="HOGENOM" id="CLU_060703_3_0_10"/>
<feature type="transmembrane region" description="Helical" evidence="9">
    <location>
        <begin position="263"/>
        <end position="284"/>
    </location>
</feature>